<evidence type="ECO:0000256" key="2">
    <source>
        <dbReference type="SAM" id="Phobius"/>
    </source>
</evidence>
<feature type="region of interest" description="Disordered" evidence="1">
    <location>
        <begin position="226"/>
        <end position="248"/>
    </location>
</feature>
<dbReference type="EMBL" id="BQNB010018833">
    <property type="protein sequence ID" value="GJT78781.1"/>
    <property type="molecule type" value="Genomic_DNA"/>
</dbReference>
<accession>A0ABQ5GSZ6</accession>
<sequence length="248" mass="28050">MSTSSLQEEKTVYTLLTNPYWFILSGIGFKGLGGASMISLRKGFDGSGDGVSFEEGEDNEEEVEAEEEDEEEMEAEEDEDMEVEDNDDENDVEIIHPYEEVDPLNRPPPSPKTAEQEFMNAPVSQRTLQPLPPIWVKTLTKQMWDRFRAESSSFERLRRNDMRMDSFDDDLTALDSTLRNKQNKKREKFNSRVELNIRADVASDCGGESVDTTAVVKHAFEEKYDEGDDTAVAKDSQPLESCGSPPDL</sequence>
<evidence type="ECO:0000256" key="1">
    <source>
        <dbReference type="SAM" id="MobiDB-lite"/>
    </source>
</evidence>
<organism evidence="3 4">
    <name type="scientific">Tanacetum coccineum</name>
    <dbReference type="NCBI Taxonomy" id="301880"/>
    <lineage>
        <taxon>Eukaryota</taxon>
        <taxon>Viridiplantae</taxon>
        <taxon>Streptophyta</taxon>
        <taxon>Embryophyta</taxon>
        <taxon>Tracheophyta</taxon>
        <taxon>Spermatophyta</taxon>
        <taxon>Magnoliopsida</taxon>
        <taxon>eudicotyledons</taxon>
        <taxon>Gunneridae</taxon>
        <taxon>Pentapetalae</taxon>
        <taxon>asterids</taxon>
        <taxon>campanulids</taxon>
        <taxon>Asterales</taxon>
        <taxon>Asteraceae</taxon>
        <taxon>Asteroideae</taxon>
        <taxon>Anthemideae</taxon>
        <taxon>Anthemidinae</taxon>
        <taxon>Tanacetum</taxon>
    </lineage>
</organism>
<proteinExistence type="predicted"/>
<keyword evidence="2" id="KW-0472">Membrane</keyword>
<reference evidence="3" key="1">
    <citation type="journal article" date="2022" name="Int. J. Mol. Sci.">
        <title>Draft Genome of Tanacetum Coccineum: Genomic Comparison of Closely Related Tanacetum-Family Plants.</title>
        <authorList>
            <person name="Yamashiro T."/>
            <person name="Shiraishi A."/>
            <person name="Nakayama K."/>
            <person name="Satake H."/>
        </authorList>
    </citation>
    <scope>NUCLEOTIDE SEQUENCE</scope>
</reference>
<feature type="compositionally biased region" description="Acidic residues" evidence="1">
    <location>
        <begin position="52"/>
        <end position="89"/>
    </location>
</feature>
<feature type="transmembrane region" description="Helical" evidence="2">
    <location>
        <begin position="20"/>
        <end position="40"/>
    </location>
</feature>
<keyword evidence="4" id="KW-1185">Reference proteome</keyword>
<evidence type="ECO:0000313" key="3">
    <source>
        <dbReference type="EMBL" id="GJT78781.1"/>
    </source>
</evidence>
<protein>
    <submittedName>
        <fullName evidence="3">Uncharacterized protein</fullName>
    </submittedName>
</protein>
<name>A0ABQ5GSZ6_9ASTR</name>
<keyword evidence="2" id="KW-0812">Transmembrane</keyword>
<feature type="region of interest" description="Disordered" evidence="1">
    <location>
        <begin position="46"/>
        <end position="89"/>
    </location>
</feature>
<gene>
    <name evidence="3" type="ORF">Tco_1045506</name>
</gene>
<dbReference type="Proteomes" id="UP001151760">
    <property type="component" value="Unassembled WGS sequence"/>
</dbReference>
<reference evidence="3" key="2">
    <citation type="submission" date="2022-01" db="EMBL/GenBank/DDBJ databases">
        <authorList>
            <person name="Yamashiro T."/>
            <person name="Shiraishi A."/>
            <person name="Satake H."/>
            <person name="Nakayama K."/>
        </authorList>
    </citation>
    <scope>NUCLEOTIDE SEQUENCE</scope>
</reference>
<keyword evidence="2" id="KW-1133">Transmembrane helix</keyword>
<comment type="caution">
    <text evidence="3">The sequence shown here is derived from an EMBL/GenBank/DDBJ whole genome shotgun (WGS) entry which is preliminary data.</text>
</comment>
<evidence type="ECO:0000313" key="4">
    <source>
        <dbReference type="Proteomes" id="UP001151760"/>
    </source>
</evidence>